<dbReference type="Gene3D" id="3.40.850.10">
    <property type="entry name" value="Kinesin motor domain"/>
    <property type="match status" value="1"/>
</dbReference>
<evidence type="ECO:0000256" key="11">
    <source>
        <dbReference type="RuleBase" id="RU000394"/>
    </source>
</evidence>
<proteinExistence type="evidence at transcript level"/>
<evidence type="ECO:0000256" key="7">
    <source>
        <dbReference type="ARBA" id="ARBA00023054"/>
    </source>
</evidence>
<feature type="compositionally biased region" description="Polar residues" evidence="13">
    <location>
        <begin position="1"/>
        <end position="13"/>
    </location>
</feature>
<dbReference type="EMBL" id="LR786226">
    <property type="protein sequence ID" value="CAB3259127.1"/>
    <property type="molecule type" value="mRNA"/>
</dbReference>
<evidence type="ECO:0000256" key="5">
    <source>
        <dbReference type="ARBA" id="ARBA00022741"/>
    </source>
</evidence>
<dbReference type="GO" id="GO:0007018">
    <property type="term" value="P:microtubule-based movement"/>
    <property type="evidence" value="ECO:0007669"/>
    <property type="project" value="InterPro"/>
</dbReference>
<feature type="region of interest" description="Disordered" evidence="13">
    <location>
        <begin position="1"/>
        <end position="168"/>
    </location>
</feature>
<dbReference type="GO" id="GO:0005874">
    <property type="term" value="C:microtubule"/>
    <property type="evidence" value="ECO:0007669"/>
    <property type="project" value="UniProtKB-KW"/>
</dbReference>
<evidence type="ECO:0000256" key="4">
    <source>
        <dbReference type="ARBA" id="ARBA00022701"/>
    </source>
</evidence>
<organism evidence="15">
    <name type="scientific">Phallusia mammillata</name>
    <dbReference type="NCBI Taxonomy" id="59560"/>
    <lineage>
        <taxon>Eukaryota</taxon>
        <taxon>Metazoa</taxon>
        <taxon>Chordata</taxon>
        <taxon>Tunicata</taxon>
        <taxon>Ascidiacea</taxon>
        <taxon>Phlebobranchia</taxon>
        <taxon>Ascidiidae</taxon>
        <taxon>Phallusia</taxon>
    </lineage>
</organism>
<comment type="subcellular location">
    <subcellularLocation>
        <location evidence="1">Cytoplasm</location>
        <location evidence="1">Cytoskeleton</location>
    </subcellularLocation>
</comment>
<name>A0A6F9DGH7_9ASCI</name>
<dbReference type="SMART" id="SM00129">
    <property type="entry name" value="KISc"/>
    <property type="match status" value="1"/>
</dbReference>
<dbReference type="InterPro" id="IPR001752">
    <property type="entry name" value="Kinesin_motor_dom"/>
</dbReference>
<dbReference type="CDD" id="cd01366">
    <property type="entry name" value="KISc_C_terminal"/>
    <property type="match status" value="1"/>
</dbReference>
<evidence type="ECO:0000256" key="2">
    <source>
        <dbReference type="ARBA" id="ARBA00010899"/>
    </source>
</evidence>
<keyword evidence="5 10" id="KW-0547">Nucleotide-binding</keyword>
<dbReference type="AlphaFoldDB" id="A0A6F9DGH7"/>
<feature type="compositionally biased region" description="Polar residues" evidence="13">
    <location>
        <begin position="138"/>
        <end position="151"/>
    </location>
</feature>
<dbReference type="InterPro" id="IPR027640">
    <property type="entry name" value="Kinesin-like_fam"/>
</dbReference>
<dbReference type="GO" id="GO:0003777">
    <property type="term" value="F:microtubule motor activity"/>
    <property type="evidence" value="ECO:0007669"/>
    <property type="project" value="InterPro"/>
</dbReference>
<evidence type="ECO:0000256" key="8">
    <source>
        <dbReference type="ARBA" id="ARBA00023175"/>
    </source>
</evidence>
<keyword evidence="6 10" id="KW-0067">ATP-binding</keyword>
<dbReference type="InterPro" id="IPR019821">
    <property type="entry name" value="Kinesin_motor_CS"/>
</dbReference>
<dbReference type="SUPFAM" id="SSF52540">
    <property type="entry name" value="P-loop containing nucleoside triphosphate hydrolases"/>
    <property type="match status" value="1"/>
</dbReference>
<dbReference type="FunFam" id="3.40.850.10:FF:000065">
    <property type="entry name" value="Kinesin-like protein"/>
    <property type="match status" value="1"/>
</dbReference>
<dbReference type="PROSITE" id="PS00411">
    <property type="entry name" value="KINESIN_MOTOR_1"/>
    <property type="match status" value="1"/>
</dbReference>
<evidence type="ECO:0000256" key="9">
    <source>
        <dbReference type="ARBA" id="ARBA00023212"/>
    </source>
</evidence>
<keyword evidence="8 10" id="KW-0505">Motor protein</keyword>
<reference evidence="15" key="1">
    <citation type="submission" date="2020-04" db="EMBL/GenBank/DDBJ databases">
        <authorList>
            <person name="Neveu A P."/>
        </authorList>
    </citation>
    <scope>NUCLEOTIDE SEQUENCE</scope>
    <source>
        <tissue evidence="15">Whole embryo</tissue>
    </source>
</reference>
<evidence type="ECO:0000256" key="10">
    <source>
        <dbReference type="PROSITE-ProRule" id="PRU00283"/>
    </source>
</evidence>
<dbReference type="PRINTS" id="PR00380">
    <property type="entry name" value="KINESINHEAVY"/>
</dbReference>
<dbReference type="Pfam" id="PF00225">
    <property type="entry name" value="Kinesin"/>
    <property type="match status" value="1"/>
</dbReference>
<evidence type="ECO:0000256" key="6">
    <source>
        <dbReference type="ARBA" id="ARBA00022840"/>
    </source>
</evidence>
<evidence type="ECO:0000256" key="12">
    <source>
        <dbReference type="SAM" id="Coils"/>
    </source>
</evidence>
<keyword evidence="7 12" id="KW-0175">Coiled coil</keyword>
<evidence type="ECO:0000313" key="15">
    <source>
        <dbReference type="EMBL" id="CAB3259127.1"/>
    </source>
</evidence>
<evidence type="ECO:0000256" key="13">
    <source>
        <dbReference type="SAM" id="MobiDB-lite"/>
    </source>
</evidence>
<dbReference type="InterPro" id="IPR036961">
    <property type="entry name" value="Kinesin_motor_dom_sf"/>
</dbReference>
<protein>
    <recommendedName>
        <fullName evidence="11">Kinesin-like protein</fullName>
    </recommendedName>
</protein>
<gene>
    <name evidence="15" type="primary">Kifc1</name>
</gene>
<comment type="similarity">
    <text evidence="2">Belongs to the TRAFAC class myosin-kinesin ATPase superfamily. Kinesin family. KIN-14 subfamily.</text>
</comment>
<evidence type="ECO:0000259" key="14">
    <source>
        <dbReference type="PROSITE" id="PS50067"/>
    </source>
</evidence>
<keyword evidence="4 11" id="KW-0493">Microtubule</keyword>
<evidence type="ECO:0000256" key="3">
    <source>
        <dbReference type="ARBA" id="ARBA00022490"/>
    </source>
</evidence>
<dbReference type="PANTHER" id="PTHR47972:SF45">
    <property type="entry name" value="PROTEIN CLARET SEGREGATIONAL"/>
    <property type="match status" value="1"/>
</dbReference>
<feature type="coiled-coil region" evidence="12">
    <location>
        <begin position="175"/>
        <end position="338"/>
    </location>
</feature>
<dbReference type="PROSITE" id="PS50067">
    <property type="entry name" value="KINESIN_MOTOR_2"/>
    <property type="match status" value="1"/>
</dbReference>
<evidence type="ECO:0000256" key="1">
    <source>
        <dbReference type="ARBA" id="ARBA00004245"/>
    </source>
</evidence>
<sequence>MALEYSQHSSSAAARNENVENRIKKRKSEGLELPEQTSSKRIRPDNPQIKSLKTRRARKSVCNALKITRNKVAKSSGYGKPASTTTVPATRKPLHQVPSKINTGRSGPTKPTAAAAPSRRNLSSTVTKSRPAARKAPQMSTSTCSSANTSRYSDEGVSKPKKKTKRAPWDLKGQVQDLKEELTMAKKKENLMEDILSRLQALESEKENITVEKNTLSSDLSRRQQDLSSLQQKLFNFETENRNLKINEEDLMRQNRSLQKSVDELDLEVRQLRREKISADEKINSQSKEIDELKEKILSLEMTAEQKLQVIEKQENEIREQEADRRNLLNIVQELKGNIRVFCRVRPMLSKEVREFGEMQHIDFSGKAGKSVNITNEANKTLPFSFDQVFNPQATQEQVFAEVSQLVQSALDGYNVCIFAYGQTGAGKTYTMEGPEKPDPEHDGIIPRSMNLIFQKCEELKKFGWNYKLAVQHVEIYRETLQDLLDTKSQKLEIKTVTKANKQNRVWVKNLTEHPVTAFGQVRKLLDRANQKRATASTNANERSSRSHSVFILKIEASNDLNGEEIESSLNLIDLAGSERLAETGSSGTRLKEAQKINGSLSELSNVISALANKDSHVPFRNSKLTFLLMDSLGGNSKTLMLVNVNPIKRATGETINTLRFATTVNKCNIGTAQKIVKF</sequence>
<dbReference type="GO" id="GO:0005524">
    <property type="term" value="F:ATP binding"/>
    <property type="evidence" value="ECO:0007669"/>
    <property type="project" value="UniProtKB-UniRule"/>
</dbReference>
<keyword evidence="9" id="KW-0206">Cytoskeleton</keyword>
<feature type="domain" description="Kinesin motor" evidence="14">
    <location>
        <begin position="338"/>
        <end position="668"/>
    </location>
</feature>
<keyword evidence="3" id="KW-0963">Cytoplasm</keyword>
<dbReference type="InterPro" id="IPR027417">
    <property type="entry name" value="P-loop_NTPase"/>
</dbReference>
<dbReference type="GO" id="GO:0008017">
    <property type="term" value="F:microtubule binding"/>
    <property type="evidence" value="ECO:0007669"/>
    <property type="project" value="InterPro"/>
</dbReference>
<accession>A0A6F9DGH7</accession>
<dbReference type="PANTHER" id="PTHR47972">
    <property type="entry name" value="KINESIN-LIKE PROTEIN KLP-3"/>
    <property type="match status" value="1"/>
</dbReference>
<feature type="binding site" evidence="10">
    <location>
        <begin position="422"/>
        <end position="429"/>
    </location>
    <ligand>
        <name>ATP</name>
        <dbReference type="ChEBI" id="CHEBI:30616"/>
    </ligand>
</feature>
<dbReference type="GO" id="GO:0090307">
    <property type="term" value="P:mitotic spindle assembly"/>
    <property type="evidence" value="ECO:0007669"/>
    <property type="project" value="UniProtKB-ARBA"/>
</dbReference>